<evidence type="ECO:0000313" key="15">
    <source>
        <dbReference type="Proteomes" id="UP000054804"/>
    </source>
</evidence>
<dbReference type="Pfam" id="PF02163">
    <property type="entry name" value="Peptidase_M50"/>
    <property type="match status" value="2"/>
</dbReference>
<dbReference type="Proteomes" id="UP000054804">
    <property type="component" value="Unassembled WGS sequence"/>
</dbReference>
<feature type="domain" description="Peptidase M50" evidence="13">
    <location>
        <begin position="42"/>
        <end position="111"/>
    </location>
</feature>
<dbReference type="PANTHER" id="PTHR39188">
    <property type="entry name" value="MEMBRANE-ASSOCIATED ZINC METALLOPROTEASE M50B"/>
    <property type="match status" value="1"/>
</dbReference>
<dbReference type="GO" id="GO:0016020">
    <property type="term" value="C:membrane"/>
    <property type="evidence" value="ECO:0007669"/>
    <property type="project" value="UniProtKB-SubCell"/>
</dbReference>
<evidence type="ECO:0000256" key="6">
    <source>
        <dbReference type="ARBA" id="ARBA00022723"/>
    </source>
</evidence>
<evidence type="ECO:0000256" key="7">
    <source>
        <dbReference type="ARBA" id="ARBA00022801"/>
    </source>
</evidence>
<dbReference type="GO" id="GO:0006508">
    <property type="term" value="P:proteolysis"/>
    <property type="evidence" value="ECO:0007669"/>
    <property type="project" value="UniProtKB-KW"/>
</dbReference>
<name>A0A0W7WQQ0_9ACTN</name>
<dbReference type="GO" id="GO:0046872">
    <property type="term" value="F:metal ion binding"/>
    <property type="evidence" value="ECO:0007669"/>
    <property type="project" value="UniProtKB-KW"/>
</dbReference>
<feature type="transmembrane region" description="Helical" evidence="12">
    <location>
        <begin position="192"/>
        <end position="214"/>
    </location>
</feature>
<dbReference type="RefSeq" id="WP_058852873.1">
    <property type="nucleotide sequence ID" value="NZ_LOCL01000085.1"/>
</dbReference>
<keyword evidence="5 12" id="KW-0812">Transmembrane</keyword>
<feature type="domain" description="Peptidase M50" evidence="13">
    <location>
        <begin position="126"/>
        <end position="171"/>
    </location>
</feature>
<dbReference type="STRING" id="1765722.AT728_40045"/>
<dbReference type="PANTHER" id="PTHR39188:SF3">
    <property type="entry name" value="STAGE IV SPORULATION PROTEIN FB"/>
    <property type="match status" value="1"/>
</dbReference>
<accession>A0A0W7WQQ0</accession>
<organism evidence="14 15">
    <name type="scientific">Streptomyces silvensis</name>
    <dbReference type="NCBI Taxonomy" id="1765722"/>
    <lineage>
        <taxon>Bacteria</taxon>
        <taxon>Bacillati</taxon>
        <taxon>Actinomycetota</taxon>
        <taxon>Actinomycetes</taxon>
        <taxon>Kitasatosporales</taxon>
        <taxon>Streptomycetaceae</taxon>
        <taxon>Streptomyces</taxon>
    </lineage>
</organism>
<feature type="transmembrane region" description="Helical" evidence="12">
    <location>
        <begin position="33"/>
        <end position="51"/>
    </location>
</feature>
<keyword evidence="7" id="KW-0378">Hydrolase</keyword>
<keyword evidence="8" id="KW-0862">Zinc</keyword>
<keyword evidence="4" id="KW-0645">Protease</keyword>
<keyword evidence="6" id="KW-0479">Metal-binding</keyword>
<evidence type="ECO:0000256" key="5">
    <source>
        <dbReference type="ARBA" id="ARBA00022692"/>
    </source>
</evidence>
<evidence type="ECO:0000256" key="9">
    <source>
        <dbReference type="ARBA" id="ARBA00022989"/>
    </source>
</evidence>
<evidence type="ECO:0000259" key="13">
    <source>
        <dbReference type="Pfam" id="PF02163"/>
    </source>
</evidence>
<dbReference type="OrthoDB" id="9781963at2"/>
<gene>
    <name evidence="14" type="ORF">AT728_40045</name>
</gene>
<evidence type="ECO:0000256" key="12">
    <source>
        <dbReference type="SAM" id="Phobius"/>
    </source>
</evidence>
<dbReference type="AlphaFoldDB" id="A0A0W7WQQ0"/>
<evidence type="ECO:0000256" key="8">
    <source>
        <dbReference type="ARBA" id="ARBA00022833"/>
    </source>
</evidence>
<evidence type="ECO:0000256" key="2">
    <source>
        <dbReference type="ARBA" id="ARBA00004141"/>
    </source>
</evidence>
<keyword evidence="15" id="KW-1185">Reference proteome</keyword>
<evidence type="ECO:0000256" key="11">
    <source>
        <dbReference type="ARBA" id="ARBA00023136"/>
    </source>
</evidence>
<evidence type="ECO:0000256" key="10">
    <source>
        <dbReference type="ARBA" id="ARBA00023049"/>
    </source>
</evidence>
<evidence type="ECO:0000256" key="3">
    <source>
        <dbReference type="ARBA" id="ARBA00007931"/>
    </source>
</evidence>
<keyword evidence="10" id="KW-0482">Metalloprotease</keyword>
<comment type="cofactor">
    <cofactor evidence="1">
        <name>Zn(2+)</name>
        <dbReference type="ChEBI" id="CHEBI:29105"/>
    </cofactor>
</comment>
<comment type="subcellular location">
    <subcellularLocation>
        <location evidence="2">Membrane</location>
        <topology evidence="2">Multi-pass membrane protein</topology>
    </subcellularLocation>
</comment>
<evidence type="ECO:0000256" key="4">
    <source>
        <dbReference type="ARBA" id="ARBA00022670"/>
    </source>
</evidence>
<dbReference type="EMBL" id="LOCL01000085">
    <property type="protein sequence ID" value="KUF12896.1"/>
    <property type="molecule type" value="Genomic_DNA"/>
</dbReference>
<comment type="similarity">
    <text evidence="3">Belongs to the peptidase M50B family.</text>
</comment>
<evidence type="ECO:0000313" key="14">
    <source>
        <dbReference type="EMBL" id="KUF12896.1"/>
    </source>
</evidence>
<dbReference type="InterPro" id="IPR008915">
    <property type="entry name" value="Peptidase_M50"/>
</dbReference>
<comment type="caution">
    <text evidence="14">The sequence shown here is derived from an EMBL/GenBank/DDBJ whole genome shotgun (WGS) entry which is preliminary data.</text>
</comment>
<proteinExistence type="inferred from homology"/>
<keyword evidence="9 12" id="KW-1133">Transmembrane helix</keyword>
<dbReference type="GO" id="GO:0008237">
    <property type="term" value="F:metallopeptidase activity"/>
    <property type="evidence" value="ECO:0007669"/>
    <property type="project" value="UniProtKB-KW"/>
</dbReference>
<keyword evidence="11 12" id="KW-0472">Membrane</keyword>
<protein>
    <recommendedName>
        <fullName evidence="13">Peptidase M50 domain-containing protein</fullName>
    </recommendedName>
</protein>
<evidence type="ECO:0000256" key="1">
    <source>
        <dbReference type="ARBA" id="ARBA00001947"/>
    </source>
</evidence>
<reference evidence="14 15" key="1">
    <citation type="submission" date="2015-12" db="EMBL/GenBank/DDBJ databases">
        <title>Draft genome sequence of Streptomyces silvensis ATCC 53525, a producer of novel hormone antagonists.</title>
        <authorList>
            <person name="Johnston C.W."/>
            <person name="Li Y."/>
            <person name="Magarvey N.A."/>
        </authorList>
    </citation>
    <scope>NUCLEOTIDE SEQUENCE [LARGE SCALE GENOMIC DNA]</scope>
    <source>
        <strain evidence="14 15">ATCC 53525</strain>
    </source>
</reference>
<sequence>MHWSALLAAALVASALARERLPRAFPGEPVWTYWGLGSVMASLFLVSLLIHEMAHVLVARRSGVVVDGAVLWALGGSTRFRGAARDPDTQLRIAGAGPLTSLTAALLSTGGAVCAAALSVPGPVGECVIWCATVNFVLAVFNGLPAAPLDGGRVLWAYLRHRGMDPVRAARAATTGSSLLGWFMLLTGLASLLLAGTLMGVWPTFVGLFLITVARTARQRS</sequence>